<feature type="compositionally biased region" description="Polar residues" evidence="1">
    <location>
        <begin position="117"/>
        <end position="130"/>
    </location>
</feature>
<organism evidence="2 3">
    <name type="scientific">Brassica cretica</name>
    <name type="common">Mustard</name>
    <dbReference type="NCBI Taxonomy" id="69181"/>
    <lineage>
        <taxon>Eukaryota</taxon>
        <taxon>Viridiplantae</taxon>
        <taxon>Streptophyta</taxon>
        <taxon>Embryophyta</taxon>
        <taxon>Tracheophyta</taxon>
        <taxon>Spermatophyta</taxon>
        <taxon>Magnoliopsida</taxon>
        <taxon>eudicotyledons</taxon>
        <taxon>Gunneridae</taxon>
        <taxon>Pentapetalae</taxon>
        <taxon>rosids</taxon>
        <taxon>malvids</taxon>
        <taxon>Brassicales</taxon>
        <taxon>Brassicaceae</taxon>
        <taxon>Brassiceae</taxon>
        <taxon>Brassica</taxon>
    </lineage>
</organism>
<name>A0ABQ7F4F1_BRACR</name>
<evidence type="ECO:0000256" key="1">
    <source>
        <dbReference type="SAM" id="MobiDB-lite"/>
    </source>
</evidence>
<proteinExistence type="predicted"/>
<dbReference type="EMBL" id="QGKV02000297">
    <property type="protein sequence ID" value="KAF3610055.1"/>
    <property type="molecule type" value="Genomic_DNA"/>
</dbReference>
<comment type="caution">
    <text evidence="2">The sequence shown here is derived from an EMBL/GenBank/DDBJ whole genome shotgun (WGS) entry which is preliminary data.</text>
</comment>
<gene>
    <name evidence="2" type="ORF">DY000_02047159</name>
</gene>
<dbReference type="Proteomes" id="UP000266723">
    <property type="component" value="Unassembled WGS sequence"/>
</dbReference>
<evidence type="ECO:0000313" key="3">
    <source>
        <dbReference type="Proteomes" id="UP000266723"/>
    </source>
</evidence>
<keyword evidence="3" id="KW-1185">Reference proteome</keyword>
<accession>A0ABQ7F4F1</accession>
<feature type="region of interest" description="Disordered" evidence="1">
    <location>
        <begin position="27"/>
        <end position="75"/>
    </location>
</feature>
<reference evidence="2 3" key="1">
    <citation type="journal article" date="2020" name="BMC Genomics">
        <title>Intraspecific diversification of the crop wild relative Brassica cretica Lam. using demographic model selection.</title>
        <authorList>
            <person name="Kioukis A."/>
            <person name="Michalopoulou V.A."/>
            <person name="Briers L."/>
            <person name="Pirintsos S."/>
            <person name="Studholme D.J."/>
            <person name="Pavlidis P."/>
            <person name="Sarris P.F."/>
        </authorList>
    </citation>
    <scope>NUCLEOTIDE SEQUENCE [LARGE SCALE GENOMIC DNA]</scope>
    <source>
        <strain evidence="3">cv. PFS-1207/04</strain>
    </source>
</reference>
<feature type="compositionally biased region" description="Basic and acidic residues" evidence="1">
    <location>
        <begin position="131"/>
        <end position="147"/>
    </location>
</feature>
<sequence>MVKTKFTRNGREVMIWRGALRTFDYGSEEAVQQSTKDGNGGGSEEVVQQSKKGGKGGGGSVSEPKRSAKKGGKRGVEDKAWDIIWVALLSLEKVTRRGTPYGGSTPSPGQSKKQKVTGGSTVSPPGNSKKNQVDGDDREECPQRETNEMNPPSEEEEFGNIEDDCRRELEDGRLELENENGYEAWDTIWWFNSVSWTIEEAEGYWWVNCVSTWKLEEESGRW</sequence>
<feature type="region of interest" description="Disordered" evidence="1">
    <location>
        <begin position="96"/>
        <end position="164"/>
    </location>
</feature>
<evidence type="ECO:0000313" key="2">
    <source>
        <dbReference type="EMBL" id="KAF3610055.1"/>
    </source>
</evidence>
<protein>
    <submittedName>
        <fullName evidence="2">Uncharacterized protein</fullName>
    </submittedName>
</protein>
<feature type="compositionally biased region" description="Acidic residues" evidence="1">
    <location>
        <begin position="153"/>
        <end position="162"/>
    </location>
</feature>
<feature type="compositionally biased region" description="Low complexity" evidence="1">
    <location>
        <begin position="98"/>
        <end position="109"/>
    </location>
</feature>